<gene>
    <name evidence="2" type="ORF">SAMN02910291_01366</name>
</gene>
<dbReference type="EMBL" id="FPIW01000019">
    <property type="protein sequence ID" value="SFW45383.1"/>
    <property type="molecule type" value="Genomic_DNA"/>
</dbReference>
<feature type="non-terminal residue" evidence="2">
    <location>
        <position position="83"/>
    </location>
</feature>
<reference evidence="3" key="1">
    <citation type="submission" date="2016-11" db="EMBL/GenBank/DDBJ databases">
        <authorList>
            <person name="Jaros S."/>
            <person name="Januszkiewicz K."/>
            <person name="Wedrychowicz H."/>
        </authorList>
    </citation>
    <scope>NUCLEOTIDE SEQUENCE [LARGE SCALE GENOMIC DNA]</scope>
    <source>
        <strain evidence="3">DSM 7057</strain>
    </source>
</reference>
<evidence type="ECO:0000259" key="1">
    <source>
        <dbReference type="Pfam" id="PF14294"/>
    </source>
</evidence>
<name>A0AA94HSK5_DESDE</name>
<comment type="caution">
    <text evidence="2">The sequence shown here is derived from an EMBL/GenBank/DDBJ whole genome shotgun (WGS) entry which is preliminary data.</text>
</comment>
<dbReference type="InterPro" id="IPR025399">
    <property type="entry name" value="DUF4372"/>
</dbReference>
<dbReference type="Proteomes" id="UP000182680">
    <property type="component" value="Unassembled WGS sequence"/>
</dbReference>
<sequence>MSHHTTLFSQLLSLIPGHVFEKLERKHKTGRSSRQFGFKEQFTVMAFIQLAARRSLRDGLRALEAAKRRLYHLGLKSVARSTV</sequence>
<protein>
    <recommendedName>
        <fullName evidence="1">DUF4372 domain-containing protein</fullName>
    </recommendedName>
</protein>
<proteinExistence type="predicted"/>
<dbReference type="AlphaFoldDB" id="A0AA94HSK5"/>
<feature type="domain" description="DUF4372" evidence="1">
    <location>
        <begin position="3"/>
        <end position="76"/>
    </location>
</feature>
<evidence type="ECO:0000313" key="2">
    <source>
        <dbReference type="EMBL" id="SFW45383.1"/>
    </source>
</evidence>
<dbReference type="RefSeq" id="WP_143142596.1">
    <property type="nucleotide sequence ID" value="NZ_FPIW01000019.1"/>
</dbReference>
<evidence type="ECO:0000313" key="3">
    <source>
        <dbReference type="Proteomes" id="UP000182680"/>
    </source>
</evidence>
<organism evidence="2 3">
    <name type="scientific">Desulfovibrio desulfuricans</name>
    <dbReference type="NCBI Taxonomy" id="876"/>
    <lineage>
        <taxon>Bacteria</taxon>
        <taxon>Pseudomonadati</taxon>
        <taxon>Thermodesulfobacteriota</taxon>
        <taxon>Desulfovibrionia</taxon>
        <taxon>Desulfovibrionales</taxon>
        <taxon>Desulfovibrionaceae</taxon>
        <taxon>Desulfovibrio</taxon>
    </lineage>
</organism>
<accession>A0AA94HSK5</accession>
<dbReference type="Pfam" id="PF14294">
    <property type="entry name" value="DUF4372"/>
    <property type="match status" value="1"/>
</dbReference>